<dbReference type="OrthoDB" id="3134645at2759"/>
<keyword evidence="3" id="KW-1185">Reference proteome</keyword>
<dbReference type="PANTHER" id="PTHR38926:SF5">
    <property type="entry name" value="F-BOX AND LEUCINE-RICH REPEAT PROTEIN 6"/>
    <property type="match status" value="1"/>
</dbReference>
<reference evidence="2" key="1">
    <citation type="submission" date="2020-08" db="EMBL/GenBank/DDBJ databases">
        <title>Multicomponent nature underlies the extraordinary mechanical properties of spider dragline silk.</title>
        <authorList>
            <person name="Kono N."/>
            <person name="Nakamura H."/>
            <person name="Mori M."/>
            <person name="Yoshida Y."/>
            <person name="Ohtoshi R."/>
            <person name="Malay A.D."/>
            <person name="Moran D.A.P."/>
            <person name="Tomita M."/>
            <person name="Numata K."/>
            <person name="Arakawa K."/>
        </authorList>
    </citation>
    <scope>NUCLEOTIDE SEQUENCE</scope>
</reference>
<gene>
    <name evidence="2" type="primary">AVEN_234524_1</name>
    <name evidence="2" type="ORF">NPIL_161051</name>
</gene>
<dbReference type="Gene3D" id="3.80.10.10">
    <property type="entry name" value="Ribonuclease Inhibitor"/>
    <property type="match status" value="1"/>
</dbReference>
<dbReference type="AlphaFoldDB" id="A0A8X6SZY4"/>
<dbReference type="InterPro" id="IPR001810">
    <property type="entry name" value="F-box_dom"/>
</dbReference>
<comment type="caution">
    <text evidence="2">The sequence shown here is derived from an EMBL/GenBank/DDBJ whole genome shotgun (WGS) entry which is preliminary data.</text>
</comment>
<evidence type="ECO:0000313" key="3">
    <source>
        <dbReference type="Proteomes" id="UP000887013"/>
    </source>
</evidence>
<proteinExistence type="predicted"/>
<protein>
    <submittedName>
        <fullName evidence="2">F-box domain-containing protein</fullName>
    </submittedName>
</protein>
<dbReference type="InterPro" id="IPR036047">
    <property type="entry name" value="F-box-like_dom_sf"/>
</dbReference>
<evidence type="ECO:0000259" key="1">
    <source>
        <dbReference type="Pfam" id="PF12937"/>
    </source>
</evidence>
<feature type="domain" description="F-box" evidence="1">
    <location>
        <begin position="4"/>
        <end position="50"/>
    </location>
</feature>
<sequence>MANINNLPQEVLLKIFAVYRETHTQRNFINNVANVCHYWKELCMDASLWNIFDGTLPFKILKEFCWRGYLKHTEILIISKMENSSDSKDLKLIYQNMPAVKKVNFTNVLKKIDQLECLCFFSDLVEYCPKLQEIILNEANPSLKSFASVTSYYAFERFIYMRGSKLISLDFSNVSFEGILNLFSIIGSTCPNLERLKACNLHSSLHIFPIEDIQNGLRKLKVLHLGFNVILAFISTSLSPGFPELVTFSYPCIGNTQCISDLSFKKLLMKSPYLKELDIRGCSNVSAHSLCSLPAANLEKLYVSYTKLCLSKDFDNVLQKWSHSLIELDISKQESAINDCLLSFVSSGSFQTLVSLNVNNTLVKMSTVKVIIENCPKLNYLQLESGKDFARRTHRGKIAIQELLSRLNDDVEIT</sequence>
<dbReference type="InterPro" id="IPR032675">
    <property type="entry name" value="LRR_dom_sf"/>
</dbReference>
<organism evidence="2 3">
    <name type="scientific">Nephila pilipes</name>
    <name type="common">Giant wood spider</name>
    <name type="synonym">Nephila maculata</name>
    <dbReference type="NCBI Taxonomy" id="299642"/>
    <lineage>
        <taxon>Eukaryota</taxon>
        <taxon>Metazoa</taxon>
        <taxon>Ecdysozoa</taxon>
        <taxon>Arthropoda</taxon>
        <taxon>Chelicerata</taxon>
        <taxon>Arachnida</taxon>
        <taxon>Araneae</taxon>
        <taxon>Araneomorphae</taxon>
        <taxon>Entelegynae</taxon>
        <taxon>Araneoidea</taxon>
        <taxon>Nephilidae</taxon>
        <taxon>Nephila</taxon>
    </lineage>
</organism>
<evidence type="ECO:0000313" key="2">
    <source>
        <dbReference type="EMBL" id="GFS71736.1"/>
    </source>
</evidence>
<dbReference type="PANTHER" id="PTHR38926">
    <property type="entry name" value="F-BOX DOMAIN CONTAINING PROTEIN, EXPRESSED"/>
    <property type="match status" value="1"/>
</dbReference>
<dbReference type="Proteomes" id="UP000887013">
    <property type="component" value="Unassembled WGS sequence"/>
</dbReference>
<dbReference type="EMBL" id="BMAW01095760">
    <property type="protein sequence ID" value="GFS71736.1"/>
    <property type="molecule type" value="Genomic_DNA"/>
</dbReference>
<dbReference type="SUPFAM" id="SSF52047">
    <property type="entry name" value="RNI-like"/>
    <property type="match status" value="1"/>
</dbReference>
<dbReference type="SUPFAM" id="SSF81383">
    <property type="entry name" value="F-box domain"/>
    <property type="match status" value="1"/>
</dbReference>
<dbReference type="Gene3D" id="1.20.1280.50">
    <property type="match status" value="1"/>
</dbReference>
<dbReference type="Pfam" id="PF12937">
    <property type="entry name" value="F-box-like"/>
    <property type="match status" value="1"/>
</dbReference>
<accession>A0A8X6SZY4</accession>
<name>A0A8X6SZY4_NEPPI</name>